<keyword evidence="10" id="KW-0812">Transmembrane</keyword>
<dbReference type="InterPro" id="IPR051547">
    <property type="entry name" value="TDP2-like"/>
</dbReference>
<proteinExistence type="predicted"/>
<organism evidence="12 13">
    <name type="scientific">Haloplanus salinus</name>
    <dbReference type="NCBI Taxonomy" id="1126245"/>
    <lineage>
        <taxon>Archaea</taxon>
        <taxon>Methanobacteriati</taxon>
        <taxon>Methanobacteriota</taxon>
        <taxon>Stenosarchaea group</taxon>
        <taxon>Halobacteria</taxon>
        <taxon>Halobacteriales</taxon>
        <taxon>Haloferacaceae</taxon>
        <taxon>Haloplanus</taxon>
    </lineage>
</organism>
<evidence type="ECO:0000256" key="5">
    <source>
        <dbReference type="ARBA" id="ARBA00022763"/>
    </source>
</evidence>
<feature type="compositionally biased region" description="Pro residues" evidence="9">
    <location>
        <begin position="372"/>
        <end position="384"/>
    </location>
</feature>
<dbReference type="AlphaFoldDB" id="A0A368N7S5"/>
<feature type="transmembrane region" description="Helical" evidence="10">
    <location>
        <begin position="399"/>
        <end position="420"/>
    </location>
</feature>
<dbReference type="EMBL" id="QPHM01000001">
    <property type="protein sequence ID" value="RCU46637.1"/>
    <property type="molecule type" value="Genomic_DNA"/>
</dbReference>
<dbReference type="PROSITE" id="PS51318">
    <property type="entry name" value="TAT"/>
    <property type="match status" value="1"/>
</dbReference>
<comment type="caution">
    <text evidence="12">The sequence shown here is derived from an EMBL/GenBank/DDBJ whole genome shotgun (WGS) entry which is preliminary data.</text>
</comment>
<evidence type="ECO:0000256" key="10">
    <source>
        <dbReference type="SAM" id="Phobius"/>
    </source>
</evidence>
<gene>
    <name evidence="12" type="ORF">DU504_04535</name>
</gene>
<keyword evidence="10" id="KW-0472">Membrane</keyword>
<name>A0A368N7S5_9EURY</name>
<dbReference type="SUPFAM" id="SSF56219">
    <property type="entry name" value="DNase I-like"/>
    <property type="match status" value="1"/>
</dbReference>
<evidence type="ECO:0000256" key="8">
    <source>
        <dbReference type="ARBA" id="ARBA00023204"/>
    </source>
</evidence>
<feature type="region of interest" description="Disordered" evidence="9">
    <location>
        <begin position="353"/>
        <end position="389"/>
    </location>
</feature>
<accession>A0A368N7S5</accession>
<evidence type="ECO:0000256" key="2">
    <source>
        <dbReference type="ARBA" id="ARBA00001946"/>
    </source>
</evidence>
<dbReference type="PANTHER" id="PTHR15822">
    <property type="entry name" value="TRAF AND TNF RECEPTOR-ASSOCIATED PROTEIN"/>
    <property type="match status" value="1"/>
</dbReference>
<feature type="compositionally biased region" description="Low complexity" evidence="9">
    <location>
        <begin position="353"/>
        <end position="371"/>
    </location>
</feature>
<dbReference type="Gene3D" id="3.60.10.10">
    <property type="entry name" value="Endonuclease/exonuclease/phosphatase"/>
    <property type="match status" value="1"/>
</dbReference>
<keyword evidence="8" id="KW-0234">DNA repair</keyword>
<comment type="cofactor">
    <cofactor evidence="2">
        <name>Mg(2+)</name>
        <dbReference type="ChEBI" id="CHEBI:18420"/>
    </cofactor>
</comment>
<keyword evidence="7" id="KW-0460">Magnesium</keyword>
<evidence type="ECO:0000256" key="6">
    <source>
        <dbReference type="ARBA" id="ARBA00022801"/>
    </source>
</evidence>
<evidence type="ECO:0000313" key="13">
    <source>
        <dbReference type="Proteomes" id="UP000252189"/>
    </source>
</evidence>
<sequence length="427" mass="43850">MSDGFTRRDALAVGAGALGVGVAGTGLGRGQPARTVTVATRNCYLGANLFRLLAAATEGSDAVRAAVSDLVRTVDRSHVPERMAAVAAELDRTEPDVVGLQEVALIRTGEPTAGATPTATDVRYDFREELVTAFSERDLPYRVVAAVTTTDFQLPARVDGERRAVRLTDRALLLAHESVATENVRTGRFDAAVSLSDGERSITVERGYLLADATVDGTRLTVCNTHLESASAGTRLEQATALEALLADRGEPVVIVGDLNSGPGGSRGAYDRLTESFRDAADGAGNTCCHAAGLRNDEVSLSARIDHVLVRGALGATDVTRVGADPATRIAADGDRLWPSDHAGVVATLAPDAAPAATPSSTPTGTATATPTPTPTPTGTPPRTPTGGVSVRVDDDTTVTVPGFGVAAGVASIVAAALAARRRAGDD</sequence>
<dbReference type="RefSeq" id="WP_114448191.1">
    <property type="nucleotide sequence ID" value="NZ_QPHM01000001.1"/>
</dbReference>
<evidence type="ECO:0000256" key="9">
    <source>
        <dbReference type="SAM" id="MobiDB-lite"/>
    </source>
</evidence>
<keyword evidence="4" id="KW-0479">Metal-binding</keyword>
<comment type="cofactor">
    <cofactor evidence="1">
        <name>Mn(2+)</name>
        <dbReference type="ChEBI" id="CHEBI:29035"/>
    </cofactor>
</comment>
<dbReference type="Pfam" id="PF03372">
    <property type="entry name" value="Exo_endo_phos"/>
    <property type="match status" value="1"/>
</dbReference>
<evidence type="ECO:0000313" key="12">
    <source>
        <dbReference type="EMBL" id="RCU46637.1"/>
    </source>
</evidence>
<evidence type="ECO:0000256" key="3">
    <source>
        <dbReference type="ARBA" id="ARBA00022722"/>
    </source>
</evidence>
<dbReference type="InterPro" id="IPR036691">
    <property type="entry name" value="Endo/exonu/phosph_ase_sf"/>
</dbReference>
<dbReference type="GO" id="GO:0004518">
    <property type="term" value="F:nuclease activity"/>
    <property type="evidence" value="ECO:0007669"/>
    <property type="project" value="UniProtKB-KW"/>
</dbReference>
<dbReference type="GO" id="GO:0003697">
    <property type="term" value="F:single-stranded DNA binding"/>
    <property type="evidence" value="ECO:0007669"/>
    <property type="project" value="TreeGrafter"/>
</dbReference>
<dbReference type="GO" id="GO:0005737">
    <property type="term" value="C:cytoplasm"/>
    <property type="evidence" value="ECO:0007669"/>
    <property type="project" value="TreeGrafter"/>
</dbReference>
<protein>
    <recommendedName>
        <fullName evidence="11">Endonuclease/exonuclease/phosphatase domain-containing protein</fullName>
    </recommendedName>
</protein>
<dbReference type="GO" id="GO:0006302">
    <property type="term" value="P:double-strand break repair"/>
    <property type="evidence" value="ECO:0007669"/>
    <property type="project" value="TreeGrafter"/>
</dbReference>
<keyword evidence="5" id="KW-0227">DNA damage</keyword>
<dbReference type="PANTHER" id="PTHR15822:SF4">
    <property type="entry name" value="TYROSYL-DNA PHOSPHODIESTERASE 2"/>
    <property type="match status" value="1"/>
</dbReference>
<evidence type="ECO:0000256" key="4">
    <source>
        <dbReference type="ARBA" id="ARBA00022723"/>
    </source>
</evidence>
<dbReference type="GO" id="GO:0070260">
    <property type="term" value="F:5'-tyrosyl-DNA phosphodiesterase activity"/>
    <property type="evidence" value="ECO:0007669"/>
    <property type="project" value="TreeGrafter"/>
</dbReference>
<evidence type="ECO:0000256" key="1">
    <source>
        <dbReference type="ARBA" id="ARBA00001936"/>
    </source>
</evidence>
<dbReference type="InterPro" id="IPR006311">
    <property type="entry name" value="TAT_signal"/>
</dbReference>
<evidence type="ECO:0000256" key="7">
    <source>
        <dbReference type="ARBA" id="ARBA00022842"/>
    </source>
</evidence>
<keyword evidence="13" id="KW-1185">Reference proteome</keyword>
<keyword evidence="3" id="KW-0540">Nuclease</keyword>
<keyword evidence="10" id="KW-1133">Transmembrane helix</keyword>
<dbReference type="OrthoDB" id="292883at2157"/>
<feature type="domain" description="Endonuclease/exonuclease/phosphatase" evidence="11">
    <location>
        <begin position="78"/>
        <end position="342"/>
    </location>
</feature>
<dbReference type="Proteomes" id="UP000252189">
    <property type="component" value="Unassembled WGS sequence"/>
</dbReference>
<dbReference type="GO" id="GO:0046872">
    <property type="term" value="F:metal ion binding"/>
    <property type="evidence" value="ECO:0007669"/>
    <property type="project" value="UniProtKB-KW"/>
</dbReference>
<dbReference type="InterPro" id="IPR005135">
    <property type="entry name" value="Endo/exonuclease/phosphatase"/>
</dbReference>
<reference evidence="12 13" key="1">
    <citation type="submission" date="2018-07" db="EMBL/GenBank/DDBJ databases">
        <title>Genome sequences of Haloplanus salinus JCM 18368T.</title>
        <authorList>
            <person name="Kim Y.B."/>
            <person name="Roh S.W."/>
        </authorList>
    </citation>
    <scope>NUCLEOTIDE SEQUENCE [LARGE SCALE GENOMIC DNA]</scope>
    <source>
        <strain evidence="12 13">JCM 18368</strain>
    </source>
</reference>
<evidence type="ECO:0000259" key="11">
    <source>
        <dbReference type="Pfam" id="PF03372"/>
    </source>
</evidence>
<keyword evidence="6" id="KW-0378">Hydrolase</keyword>